<evidence type="ECO:0000256" key="2">
    <source>
        <dbReference type="ARBA" id="ARBA00013064"/>
    </source>
</evidence>
<dbReference type="STRING" id="301148.B4135_2870"/>
<dbReference type="EC" id="3.1.3.48" evidence="2"/>
<dbReference type="Pfam" id="PF01451">
    <property type="entry name" value="LMWPc"/>
    <property type="match status" value="1"/>
</dbReference>
<dbReference type="PANTHER" id="PTHR11717">
    <property type="entry name" value="LOW MOLECULAR WEIGHT PROTEIN TYROSINE PHOSPHATASE"/>
    <property type="match status" value="1"/>
</dbReference>
<dbReference type="PANTHER" id="PTHR11717:SF7">
    <property type="entry name" value="LOW MOLECULAR WEIGHT PHOSPHOTYROSINE PROTEIN PHOSPHATASE"/>
    <property type="match status" value="1"/>
</dbReference>
<evidence type="ECO:0000259" key="7">
    <source>
        <dbReference type="SMART" id="SM00226"/>
    </source>
</evidence>
<organism evidence="8 9">
    <name type="scientific">Caldibacillus debilis</name>
    <dbReference type="NCBI Taxonomy" id="301148"/>
    <lineage>
        <taxon>Bacteria</taxon>
        <taxon>Bacillati</taxon>
        <taxon>Bacillota</taxon>
        <taxon>Bacilli</taxon>
        <taxon>Bacillales</taxon>
        <taxon>Bacillaceae</taxon>
        <taxon>Caldibacillus</taxon>
    </lineage>
</organism>
<keyword evidence="4" id="KW-0904">Protein phosphatase</keyword>
<comment type="catalytic activity">
    <reaction evidence="5">
        <text>O-phospho-L-tyrosyl-[protein] + H2O = L-tyrosyl-[protein] + phosphate</text>
        <dbReference type="Rhea" id="RHEA:10684"/>
        <dbReference type="Rhea" id="RHEA-COMP:10136"/>
        <dbReference type="Rhea" id="RHEA-COMP:20101"/>
        <dbReference type="ChEBI" id="CHEBI:15377"/>
        <dbReference type="ChEBI" id="CHEBI:43474"/>
        <dbReference type="ChEBI" id="CHEBI:46858"/>
        <dbReference type="ChEBI" id="CHEBI:61978"/>
        <dbReference type="EC" id="3.1.3.48"/>
    </reaction>
</comment>
<dbReference type="Gene3D" id="3.40.50.2300">
    <property type="match status" value="1"/>
</dbReference>
<evidence type="ECO:0000256" key="3">
    <source>
        <dbReference type="ARBA" id="ARBA00022801"/>
    </source>
</evidence>
<feature type="active site" description="Nucleophile" evidence="6">
    <location>
        <position position="8"/>
    </location>
</feature>
<dbReference type="CDD" id="cd16343">
    <property type="entry name" value="LMWPTP"/>
    <property type="match status" value="1"/>
</dbReference>
<keyword evidence="3 8" id="KW-0378">Hydrolase</keyword>
<evidence type="ECO:0000256" key="6">
    <source>
        <dbReference type="PIRSR" id="PIRSR617867-1"/>
    </source>
</evidence>
<reference evidence="8 9" key="1">
    <citation type="submission" date="2016-01" db="EMBL/GenBank/DDBJ databases">
        <title>Draft Genome Sequences of Seven Thermophilic Sporeformers Isolated from Foods.</title>
        <authorList>
            <person name="Berendsen E.M."/>
            <person name="Wells-Bennik M.H."/>
            <person name="Krawcyk A.O."/>
            <person name="De Jong A."/>
            <person name="Holsappel S."/>
            <person name="Eijlander R.T."/>
            <person name="Kuipers O.P."/>
        </authorList>
    </citation>
    <scope>NUCLEOTIDE SEQUENCE [LARGE SCALE GENOMIC DNA]</scope>
    <source>
        <strain evidence="8 9">B4135</strain>
    </source>
</reference>
<dbReference type="InterPro" id="IPR036196">
    <property type="entry name" value="Ptyr_pPase_sf"/>
</dbReference>
<dbReference type="InterPro" id="IPR050438">
    <property type="entry name" value="LMW_PTPase"/>
</dbReference>
<name>A0A150LQ80_9BACI</name>
<dbReference type="GO" id="GO:0004725">
    <property type="term" value="F:protein tyrosine phosphatase activity"/>
    <property type="evidence" value="ECO:0007669"/>
    <property type="project" value="UniProtKB-EC"/>
</dbReference>
<dbReference type="InterPro" id="IPR023485">
    <property type="entry name" value="Ptyr_pPase"/>
</dbReference>
<dbReference type="Proteomes" id="UP000075683">
    <property type="component" value="Unassembled WGS sequence"/>
</dbReference>
<evidence type="ECO:0000256" key="1">
    <source>
        <dbReference type="ARBA" id="ARBA00011063"/>
    </source>
</evidence>
<feature type="domain" description="Phosphotyrosine protein phosphatase I" evidence="7">
    <location>
        <begin position="2"/>
        <end position="148"/>
    </location>
</feature>
<proteinExistence type="inferred from homology"/>
<evidence type="ECO:0000313" key="9">
    <source>
        <dbReference type="Proteomes" id="UP000075683"/>
    </source>
</evidence>
<dbReference type="FunFam" id="3.40.50.2300:FF:000113">
    <property type="entry name" value="Low molecular weight protein-tyrosine-phosphatase"/>
    <property type="match status" value="1"/>
</dbReference>
<comment type="similarity">
    <text evidence="1">Belongs to the low molecular weight phosphotyrosine protein phosphatase family.</text>
</comment>
<protein>
    <recommendedName>
        <fullName evidence="2">protein-tyrosine-phosphatase</fullName>
        <ecNumber evidence="2">3.1.3.48</ecNumber>
    </recommendedName>
</protein>
<evidence type="ECO:0000313" key="8">
    <source>
        <dbReference type="EMBL" id="KYD14443.1"/>
    </source>
</evidence>
<dbReference type="SUPFAM" id="SSF52788">
    <property type="entry name" value="Phosphotyrosine protein phosphatases I"/>
    <property type="match status" value="1"/>
</dbReference>
<feature type="active site" description="Proton donor" evidence="6">
    <location>
        <position position="124"/>
    </location>
</feature>
<dbReference type="EMBL" id="LQYT01000073">
    <property type="protein sequence ID" value="KYD14443.1"/>
    <property type="molecule type" value="Genomic_DNA"/>
</dbReference>
<evidence type="ECO:0000256" key="5">
    <source>
        <dbReference type="ARBA" id="ARBA00051722"/>
    </source>
</evidence>
<comment type="caution">
    <text evidence="8">The sequence shown here is derived from an EMBL/GenBank/DDBJ whole genome shotgun (WGS) entry which is preliminary data.</text>
</comment>
<gene>
    <name evidence="8" type="ORF">B4135_2870</name>
</gene>
<dbReference type="PRINTS" id="PR00719">
    <property type="entry name" value="LMWPTPASE"/>
</dbReference>
<dbReference type="PATRIC" id="fig|301148.3.peg.379"/>
<dbReference type="AlphaFoldDB" id="A0A150LQ80"/>
<sequence>MIKVLFVCLGNICRSPMAEAVFKHLLEKEGLAGHFTVDSAGIGGWHTGEKPHRGTRKILDENGISYEGIYARQIRRDDLREFDYILVMDEENYEDVLRLDPGAKGKVFRLLDFVPGKKGMDVPDPYYTGRFREVYELVQEGCRKFLEHLKREHPLLTKAGH</sequence>
<dbReference type="RefSeq" id="WP_061569415.1">
    <property type="nucleotide sequence ID" value="NZ_LQYT01000073.1"/>
</dbReference>
<dbReference type="InterPro" id="IPR017867">
    <property type="entry name" value="Tyr_phospatase_low_mol_wt"/>
</dbReference>
<dbReference type="OrthoDB" id="9784339at2"/>
<dbReference type="SMART" id="SM00226">
    <property type="entry name" value="LMWPc"/>
    <property type="match status" value="1"/>
</dbReference>
<feature type="active site" evidence="6">
    <location>
        <position position="14"/>
    </location>
</feature>
<evidence type="ECO:0000256" key="4">
    <source>
        <dbReference type="ARBA" id="ARBA00022912"/>
    </source>
</evidence>
<accession>A0A150LQ80</accession>